<dbReference type="EMBL" id="SMFZ01000002">
    <property type="protein sequence ID" value="TCK20719.1"/>
    <property type="molecule type" value="Genomic_DNA"/>
</dbReference>
<dbReference type="OrthoDB" id="9809130at2"/>
<evidence type="ECO:0000256" key="6">
    <source>
        <dbReference type="ARBA" id="ARBA00022781"/>
    </source>
</evidence>
<proteinExistence type="inferred from homology"/>
<feature type="transmembrane region" description="Helical" evidence="11">
    <location>
        <begin position="123"/>
        <end position="141"/>
    </location>
</feature>
<dbReference type="PANTHER" id="PTHR42823:SF3">
    <property type="entry name" value="ATP SYNTHASE SUBUNIT A, CHLOROPLASTIC"/>
    <property type="match status" value="1"/>
</dbReference>
<evidence type="ECO:0000256" key="4">
    <source>
        <dbReference type="ARBA" id="ARBA00022547"/>
    </source>
</evidence>
<keyword evidence="8 11" id="KW-0406">Ion transport</keyword>
<dbReference type="InterPro" id="IPR000568">
    <property type="entry name" value="ATP_synth_F0_asu"/>
</dbReference>
<dbReference type="PROSITE" id="PS00449">
    <property type="entry name" value="ATPASE_A"/>
    <property type="match status" value="1"/>
</dbReference>
<dbReference type="InterPro" id="IPR045082">
    <property type="entry name" value="ATP_syn_F0_a_bact/chloroplast"/>
</dbReference>
<dbReference type="GO" id="GO:0046933">
    <property type="term" value="F:proton-transporting ATP synthase activity, rotational mechanism"/>
    <property type="evidence" value="ECO:0007669"/>
    <property type="project" value="UniProtKB-UniRule"/>
</dbReference>
<dbReference type="RefSeq" id="WP_132429572.1">
    <property type="nucleotide sequence ID" value="NZ_SMFZ01000002.1"/>
</dbReference>
<dbReference type="Gene3D" id="1.20.120.220">
    <property type="entry name" value="ATP synthase, F0 complex, subunit A"/>
    <property type="match status" value="1"/>
</dbReference>
<evidence type="ECO:0000256" key="10">
    <source>
        <dbReference type="ARBA" id="ARBA00023310"/>
    </source>
</evidence>
<evidence type="ECO:0000256" key="3">
    <source>
        <dbReference type="ARBA" id="ARBA00022448"/>
    </source>
</evidence>
<keyword evidence="4 11" id="KW-0138">CF(0)</keyword>
<dbReference type="GO" id="GO:0045259">
    <property type="term" value="C:proton-transporting ATP synthase complex"/>
    <property type="evidence" value="ECO:0007669"/>
    <property type="project" value="UniProtKB-KW"/>
</dbReference>
<feature type="transmembrane region" description="Helical" evidence="11">
    <location>
        <begin position="183"/>
        <end position="203"/>
    </location>
</feature>
<dbReference type="Pfam" id="PF00119">
    <property type="entry name" value="ATP-synt_A"/>
    <property type="match status" value="1"/>
</dbReference>
<dbReference type="SUPFAM" id="SSF81336">
    <property type="entry name" value="F1F0 ATP synthase subunit A"/>
    <property type="match status" value="1"/>
</dbReference>
<dbReference type="PANTHER" id="PTHR42823">
    <property type="entry name" value="ATP SYNTHASE SUBUNIT A, CHLOROPLASTIC"/>
    <property type="match status" value="1"/>
</dbReference>
<keyword evidence="3 11" id="KW-0813">Transport</keyword>
<dbReference type="PRINTS" id="PR00123">
    <property type="entry name" value="ATPASEA"/>
</dbReference>
<dbReference type="InterPro" id="IPR035908">
    <property type="entry name" value="F0_ATP_A_sf"/>
</dbReference>
<reference evidence="13 14" key="1">
    <citation type="submission" date="2019-03" db="EMBL/GenBank/DDBJ databases">
        <title>Sequencing the genomes of 1000 actinobacteria strains.</title>
        <authorList>
            <person name="Klenk H.-P."/>
        </authorList>
    </citation>
    <scope>NUCLEOTIDE SEQUENCE [LARGE SCALE GENOMIC DNA]</scope>
    <source>
        <strain evidence="13 14">DSM 44969</strain>
    </source>
</reference>
<dbReference type="GO" id="GO:0005886">
    <property type="term" value="C:plasma membrane"/>
    <property type="evidence" value="ECO:0007669"/>
    <property type="project" value="UniProtKB-SubCell"/>
</dbReference>
<evidence type="ECO:0000256" key="5">
    <source>
        <dbReference type="ARBA" id="ARBA00022692"/>
    </source>
</evidence>
<keyword evidence="6 11" id="KW-0375">Hydrogen ion transport</keyword>
<keyword evidence="9 11" id="KW-0472">Membrane</keyword>
<evidence type="ECO:0000256" key="7">
    <source>
        <dbReference type="ARBA" id="ARBA00022989"/>
    </source>
</evidence>
<evidence type="ECO:0000256" key="11">
    <source>
        <dbReference type="HAMAP-Rule" id="MF_01393"/>
    </source>
</evidence>
<dbReference type="InterPro" id="IPR023011">
    <property type="entry name" value="ATP_synth_F0_asu_AS"/>
</dbReference>
<comment type="similarity">
    <text evidence="2 11 12">Belongs to the ATPase A chain family.</text>
</comment>
<feature type="transmembrane region" description="Helical" evidence="11">
    <location>
        <begin position="210"/>
        <end position="232"/>
    </location>
</feature>
<dbReference type="AlphaFoldDB" id="A0A4R1HM45"/>
<dbReference type="HAMAP" id="MF_01393">
    <property type="entry name" value="ATP_synth_a_bact"/>
    <property type="match status" value="1"/>
</dbReference>
<keyword evidence="14" id="KW-1185">Reference proteome</keyword>
<comment type="caution">
    <text evidence="13">The sequence shown here is derived from an EMBL/GenBank/DDBJ whole genome shotgun (WGS) entry which is preliminary data.</text>
</comment>
<name>A0A4R1HM45_PSEEN</name>
<keyword evidence="11" id="KW-1003">Cell membrane</keyword>
<evidence type="ECO:0000313" key="14">
    <source>
        <dbReference type="Proteomes" id="UP000295560"/>
    </source>
</evidence>
<evidence type="ECO:0000256" key="8">
    <source>
        <dbReference type="ARBA" id="ARBA00023065"/>
    </source>
</evidence>
<organism evidence="13 14">
    <name type="scientific">Pseudonocardia endophytica</name>
    <dbReference type="NCBI Taxonomy" id="401976"/>
    <lineage>
        <taxon>Bacteria</taxon>
        <taxon>Bacillati</taxon>
        <taxon>Actinomycetota</taxon>
        <taxon>Actinomycetes</taxon>
        <taxon>Pseudonocardiales</taxon>
        <taxon>Pseudonocardiaceae</taxon>
        <taxon>Pseudonocardia</taxon>
    </lineage>
</organism>
<evidence type="ECO:0000313" key="13">
    <source>
        <dbReference type="EMBL" id="TCK20719.1"/>
    </source>
</evidence>
<evidence type="ECO:0000256" key="2">
    <source>
        <dbReference type="ARBA" id="ARBA00006810"/>
    </source>
</evidence>
<comment type="subcellular location">
    <subcellularLocation>
        <location evidence="11 12">Cell membrane</location>
        <topology evidence="11 12">Multi-pass membrane protein</topology>
    </subcellularLocation>
    <subcellularLocation>
        <location evidence="1">Membrane</location>
        <topology evidence="1">Multi-pass membrane protein</topology>
    </subcellularLocation>
</comment>
<sequence length="242" mass="26690">MSTAVVLAAEGEINPGEHWTVEVAGIALNMDTILATVIAMAIVLGLGFYMVNGVTRGKPTKLQLAFEALTSWVRGQVRDGLGLQAPTGLIAFAFTTFAFILICNWLAALPSEHVLPPPTADVNLVYAMTIVVFIWLNVWAIRKSPRRYVKHIAEPYAFLAPIEIITLYFSRPLSLALRLFGNIFAGGIMVSVIALLPVYILWLPNAGWKLFDMFIGGIQALIFTLLTIIYFSDYAHDEEHAH</sequence>
<keyword evidence="10 11" id="KW-0066">ATP synthesis</keyword>
<evidence type="ECO:0000256" key="1">
    <source>
        <dbReference type="ARBA" id="ARBA00004141"/>
    </source>
</evidence>
<accession>A0A4R1HM45</accession>
<feature type="transmembrane region" description="Helical" evidence="11">
    <location>
        <begin position="33"/>
        <end position="51"/>
    </location>
</feature>
<comment type="function">
    <text evidence="11 12">Key component of the proton channel; it plays a direct role in the translocation of protons across the membrane.</text>
</comment>
<feature type="transmembrane region" description="Helical" evidence="11">
    <location>
        <begin position="88"/>
        <end position="108"/>
    </location>
</feature>
<evidence type="ECO:0000256" key="9">
    <source>
        <dbReference type="ARBA" id="ARBA00023136"/>
    </source>
</evidence>
<gene>
    <name evidence="11" type="primary">atpB</name>
    <name evidence="13" type="ORF">EV378_4682</name>
</gene>
<evidence type="ECO:0000256" key="12">
    <source>
        <dbReference type="RuleBase" id="RU000483"/>
    </source>
</evidence>
<keyword evidence="5 11" id="KW-0812">Transmembrane</keyword>
<dbReference type="GO" id="GO:0042777">
    <property type="term" value="P:proton motive force-driven plasma membrane ATP synthesis"/>
    <property type="evidence" value="ECO:0007669"/>
    <property type="project" value="TreeGrafter"/>
</dbReference>
<protein>
    <recommendedName>
        <fullName evidence="11 12">ATP synthase subunit a</fullName>
    </recommendedName>
    <alternativeName>
        <fullName evidence="11">ATP synthase F0 sector subunit a</fullName>
    </alternativeName>
    <alternativeName>
        <fullName evidence="11">F-ATPase subunit 6</fullName>
    </alternativeName>
</protein>
<dbReference type="CDD" id="cd00310">
    <property type="entry name" value="ATP-synt_Fo_a_6"/>
    <property type="match status" value="1"/>
</dbReference>
<dbReference type="NCBIfam" id="TIGR01131">
    <property type="entry name" value="ATP_synt_6_or_A"/>
    <property type="match status" value="1"/>
</dbReference>
<dbReference type="Proteomes" id="UP000295560">
    <property type="component" value="Unassembled WGS sequence"/>
</dbReference>
<keyword evidence="7 11" id="KW-1133">Transmembrane helix</keyword>